<dbReference type="PANTHER" id="PTHR43744">
    <property type="entry name" value="ABC TRANSPORTER PERMEASE PROTEIN MG189-RELATED-RELATED"/>
    <property type="match status" value="1"/>
</dbReference>
<evidence type="ECO:0000256" key="4">
    <source>
        <dbReference type="ARBA" id="ARBA00022692"/>
    </source>
</evidence>
<keyword evidence="2 7" id="KW-0813">Transport</keyword>
<accession>A0A1H8FI56</accession>
<feature type="transmembrane region" description="Helical" evidence="7">
    <location>
        <begin position="9"/>
        <end position="30"/>
    </location>
</feature>
<feature type="transmembrane region" description="Helical" evidence="7">
    <location>
        <begin position="177"/>
        <end position="199"/>
    </location>
</feature>
<dbReference type="OrthoDB" id="31780at2"/>
<sequence length="270" mass="31439">MWRRWIKILYYTVVIGYAVLTLIPFLWSLYTSLKTTPDLDKMWVPVSHLTFENYQYIVTKFPFFTWFLNSVFIAVAVTLGNLLFNTLCGYALARIQFPGRKLLFYVVLGVMMVPGQVVMIPVYIMLAEWGWINTYWGFTIPFLTQSFGIFLMRQFFLSLPKELEEAATIDGLSRWGIFWRVALPLAKPALAAQTIFMFLGNWNSFMWPSLLASSEDMYTLPVGLNSFHWQYVAYWNVDLAGTMFMTIPMLIVFLIFQKWFIKGIATTGLK</sequence>
<dbReference type="Gene3D" id="1.10.3720.10">
    <property type="entry name" value="MetI-like"/>
    <property type="match status" value="1"/>
</dbReference>
<dbReference type="Proteomes" id="UP000199695">
    <property type="component" value="Unassembled WGS sequence"/>
</dbReference>
<evidence type="ECO:0000256" key="1">
    <source>
        <dbReference type="ARBA" id="ARBA00004651"/>
    </source>
</evidence>
<dbReference type="InterPro" id="IPR035906">
    <property type="entry name" value="MetI-like_sf"/>
</dbReference>
<comment type="similarity">
    <text evidence="7">Belongs to the binding-protein-dependent transport system permease family.</text>
</comment>
<evidence type="ECO:0000313" key="9">
    <source>
        <dbReference type="EMBL" id="SEN31300.1"/>
    </source>
</evidence>
<dbReference type="EMBL" id="FOCQ01000008">
    <property type="protein sequence ID" value="SEN31300.1"/>
    <property type="molecule type" value="Genomic_DNA"/>
</dbReference>
<feature type="transmembrane region" description="Helical" evidence="7">
    <location>
        <begin position="136"/>
        <end position="156"/>
    </location>
</feature>
<dbReference type="PANTHER" id="PTHR43744:SF12">
    <property type="entry name" value="ABC TRANSPORTER PERMEASE PROTEIN MG189-RELATED"/>
    <property type="match status" value="1"/>
</dbReference>
<dbReference type="AlphaFoldDB" id="A0A1H8FI56"/>
<gene>
    <name evidence="9" type="ORF">SAMN05444955_108205</name>
</gene>
<keyword evidence="4 7" id="KW-0812">Transmembrane</keyword>
<feature type="domain" description="ABC transmembrane type-1" evidence="8">
    <location>
        <begin position="67"/>
        <end position="256"/>
    </location>
</feature>
<evidence type="ECO:0000256" key="6">
    <source>
        <dbReference type="ARBA" id="ARBA00023136"/>
    </source>
</evidence>
<keyword evidence="9" id="KW-0762">Sugar transport</keyword>
<dbReference type="Pfam" id="PF00528">
    <property type="entry name" value="BPD_transp_1"/>
    <property type="match status" value="1"/>
</dbReference>
<keyword evidence="10" id="KW-1185">Reference proteome</keyword>
<evidence type="ECO:0000259" key="8">
    <source>
        <dbReference type="PROSITE" id="PS50928"/>
    </source>
</evidence>
<reference evidence="9 10" key="1">
    <citation type="submission" date="2016-10" db="EMBL/GenBank/DDBJ databases">
        <authorList>
            <person name="de Groot N.N."/>
        </authorList>
    </citation>
    <scope>NUCLEOTIDE SEQUENCE [LARGE SCALE GENOMIC DNA]</scope>
    <source>
        <strain evidence="9 10">DSM 46701</strain>
    </source>
</reference>
<feature type="transmembrane region" description="Helical" evidence="7">
    <location>
        <begin position="66"/>
        <end position="90"/>
    </location>
</feature>
<organism evidence="9 10">
    <name type="scientific">Lihuaxuella thermophila</name>
    <dbReference type="NCBI Taxonomy" id="1173111"/>
    <lineage>
        <taxon>Bacteria</taxon>
        <taxon>Bacillati</taxon>
        <taxon>Bacillota</taxon>
        <taxon>Bacilli</taxon>
        <taxon>Bacillales</taxon>
        <taxon>Thermoactinomycetaceae</taxon>
        <taxon>Lihuaxuella</taxon>
    </lineage>
</organism>
<dbReference type="RefSeq" id="WP_089968870.1">
    <property type="nucleotide sequence ID" value="NZ_FOCQ01000008.1"/>
</dbReference>
<evidence type="ECO:0000256" key="7">
    <source>
        <dbReference type="RuleBase" id="RU363032"/>
    </source>
</evidence>
<dbReference type="GO" id="GO:0005886">
    <property type="term" value="C:plasma membrane"/>
    <property type="evidence" value="ECO:0007669"/>
    <property type="project" value="UniProtKB-SubCell"/>
</dbReference>
<keyword evidence="5 7" id="KW-1133">Transmembrane helix</keyword>
<feature type="transmembrane region" description="Helical" evidence="7">
    <location>
        <begin position="102"/>
        <end position="124"/>
    </location>
</feature>
<dbReference type="CDD" id="cd06261">
    <property type="entry name" value="TM_PBP2"/>
    <property type="match status" value="1"/>
</dbReference>
<evidence type="ECO:0000313" key="10">
    <source>
        <dbReference type="Proteomes" id="UP000199695"/>
    </source>
</evidence>
<evidence type="ECO:0000256" key="3">
    <source>
        <dbReference type="ARBA" id="ARBA00022475"/>
    </source>
</evidence>
<proteinExistence type="inferred from homology"/>
<evidence type="ECO:0000256" key="5">
    <source>
        <dbReference type="ARBA" id="ARBA00022989"/>
    </source>
</evidence>
<dbReference type="InterPro" id="IPR000515">
    <property type="entry name" value="MetI-like"/>
</dbReference>
<comment type="subcellular location">
    <subcellularLocation>
        <location evidence="1 7">Cell membrane</location>
        <topology evidence="1 7">Multi-pass membrane protein</topology>
    </subcellularLocation>
</comment>
<dbReference type="PROSITE" id="PS50928">
    <property type="entry name" value="ABC_TM1"/>
    <property type="match status" value="1"/>
</dbReference>
<name>A0A1H8FI56_9BACL</name>
<dbReference type="SUPFAM" id="SSF161098">
    <property type="entry name" value="MetI-like"/>
    <property type="match status" value="1"/>
</dbReference>
<keyword evidence="3" id="KW-1003">Cell membrane</keyword>
<evidence type="ECO:0000256" key="2">
    <source>
        <dbReference type="ARBA" id="ARBA00022448"/>
    </source>
</evidence>
<dbReference type="GO" id="GO:0055085">
    <property type="term" value="P:transmembrane transport"/>
    <property type="evidence" value="ECO:0007669"/>
    <property type="project" value="InterPro"/>
</dbReference>
<dbReference type="STRING" id="1173111.SAMN05444955_108205"/>
<protein>
    <submittedName>
        <fullName evidence="9">Multiple sugar transport system permease protein</fullName>
    </submittedName>
</protein>
<keyword evidence="6 7" id="KW-0472">Membrane</keyword>
<feature type="transmembrane region" description="Helical" evidence="7">
    <location>
        <begin position="233"/>
        <end position="256"/>
    </location>
</feature>